<reference evidence="3" key="1">
    <citation type="journal article" date="2014" name="Int. J. Syst. Evol. Microbiol.">
        <title>Complete genome sequence of Corynebacterium casei LMG S-19264T (=DSM 44701T), isolated from a smear-ripened cheese.</title>
        <authorList>
            <consortium name="US DOE Joint Genome Institute (JGI-PGF)"/>
            <person name="Walter F."/>
            <person name="Albersmeier A."/>
            <person name="Kalinowski J."/>
            <person name="Ruckert C."/>
        </authorList>
    </citation>
    <scope>NUCLEOTIDE SEQUENCE</scope>
    <source>
        <strain evidence="3">CGMCC 1.6333</strain>
    </source>
</reference>
<proteinExistence type="predicted"/>
<dbReference type="InterPro" id="IPR038157">
    <property type="entry name" value="FeoA_core_dom"/>
</dbReference>
<evidence type="ECO:0000313" key="3">
    <source>
        <dbReference type="EMBL" id="GGM19741.1"/>
    </source>
</evidence>
<sequence>MLLSELSNNDIARVTDFSKVHIVIQKRLRQLGIKQDCEVCLIRKLPFGGPCMLESSGQCISLRLDEARLIEVQKK</sequence>
<name>A0A917TEA6_9BACI</name>
<evidence type="ECO:0000259" key="2">
    <source>
        <dbReference type="SMART" id="SM00899"/>
    </source>
</evidence>
<keyword evidence="4" id="KW-1185">Reference proteome</keyword>
<organism evidence="3 4">
    <name type="scientific">Paraliobacillus quinghaiensis</name>
    <dbReference type="NCBI Taxonomy" id="470815"/>
    <lineage>
        <taxon>Bacteria</taxon>
        <taxon>Bacillati</taxon>
        <taxon>Bacillota</taxon>
        <taxon>Bacilli</taxon>
        <taxon>Bacillales</taxon>
        <taxon>Bacillaceae</taxon>
        <taxon>Paraliobacillus</taxon>
    </lineage>
</organism>
<protein>
    <submittedName>
        <fullName evidence="3">Iron transporter FeoA</fullName>
    </submittedName>
</protein>
<dbReference type="Gene3D" id="2.30.30.90">
    <property type="match status" value="1"/>
</dbReference>
<dbReference type="Pfam" id="PF04023">
    <property type="entry name" value="FeoA"/>
    <property type="match status" value="1"/>
</dbReference>
<dbReference type="EMBL" id="BMLG01000001">
    <property type="protein sequence ID" value="GGM19741.1"/>
    <property type="molecule type" value="Genomic_DNA"/>
</dbReference>
<dbReference type="Proteomes" id="UP000618460">
    <property type="component" value="Unassembled WGS sequence"/>
</dbReference>
<dbReference type="InterPro" id="IPR007167">
    <property type="entry name" value="Fe-transptr_FeoA-like"/>
</dbReference>
<accession>A0A917TEA6</accession>
<keyword evidence="1" id="KW-0408">Iron</keyword>
<feature type="domain" description="Ferrous iron transporter FeoA-like" evidence="2">
    <location>
        <begin position="1"/>
        <end position="74"/>
    </location>
</feature>
<dbReference type="OrthoDB" id="9811076at2"/>
<reference evidence="3" key="2">
    <citation type="submission" date="2020-09" db="EMBL/GenBank/DDBJ databases">
        <authorList>
            <person name="Sun Q."/>
            <person name="Zhou Y."/>
        </authorList>
    </citation>
    <scope>NUCLEOTIDE SEQUENCE</scope>
    <source>
        <strain evidence="3">CGMCC 1.6333</strain>
    </source>
</reference>
<dbReference type="AlphaFoldDB" id="A0A917TEA6"/>
<gene>
    <name evidence="3" type="ORF">GCM10011351_01990</name>
</gene>
<comment type="caution">
    <text evidence="3">The sequence shown here is derived from an EMBL/GenBank/DDBJ whole genome shotgun (WGS) entry which is preliminary data.</text>
</comment>
<evidence type="ECO:0000313" key="4">
    <source>
        <dbReference type="Proteomes" id="UP000618460"/>
    </source>
</evidence>
<dbReference type="RefSeq" id="WP_117152817.1">
    <property type="nucleotide sequence ID" value="NZ_BMLG01000001.1"/>
</dbReference>
<evidence type="ECO:0000256" key="1">
    <source>
        <dbReference type="ARBA" id="ARBA00023004"/>
    </source>
</evidence>
<dbReference type="GO" id="GO:0046914">
    <property type="term" value="F:transition metal ion binding"/>
    <property type="evidence" value="ECO:0007669"/>
    <property type="project" value="InterPro"/>
</dbReference>
<dbReference type="SMART" id="SM00899">
    <property type="entry name" value="FeoA"/>
    <property type="match status" value="1"/>
</dbReference>
<dbReference type="SUPFAM" id="SSF50037">
    <property type="entry name" value="C-terminal domain of transcriptional repressors"/>
    <property type="match status" value="1"/>
</dbReference>
<dbReference type="InterPro" id="IPR008988">
    <property type="entry name" value="Transcriptional_repressor_C"/>
</dbReference>